<dbReference type="SUPFAM" id="SSF55383">
    <property type="entry name" value="Copper amine oxidase, domain N"/>
    <property type="match status" value="1"/>
</dbReference>
<evidence type="ECO:0000259" key="2">
    <source>
        <dbReference type="PROSITE" id="PS50206"/>
    </source>
</evidence>
<evidence type="ECO:0000313" key="4">
    <source>
        <dbReference type="Proteomes" id="UP001519272"/>
    </source>
</evidence>
<dbReference type="PANTHER" id="PTHR40446">
    <property type="entry name" value="N-ACETYLGLUCOSAMINE-1-PHOSPHODIESTER ALPHA-N-ACETYLGLUCOSAMINIDASE"/>
    <property type="match status" value="1"/>
</dbReference>
<dbReference type="Gene3D" id="3.30.457.10">
    <property type="entry name" value="Copper amine oxidase-like, N-terminal domain"/>
    <property type="match status" value="1"/>
</dbReference>
<dbReference type="Pfam" id="PF07833">
    <property type="entry name" value="Cu_amine_oxidN1"/>
    <property type="match status" value="1"/>
</dbReference>
<gene>
    <name evidence="3" type="ORF">J2Z32_001288</name>
</gene>
<dbReference type="Pfam" id="PF09992">
    <property type="entry name" value="NAGPA"/>
    <property type="match status" value="1"/>
</dbReference>
<keyword evidence="1" id="KW-0732">Signal</keyword>
<dbReference type="InterPro" id="IPR012854">
    <property type="entry name" value="Cu_amine_oxidase-like_N"/>
</dbReference>
<organism evidence="3 4">
    <name type="scientific">Paenibacillus turicensis</name>
    <dbReference type="NCBI Taxonomy" id="160487"/>
    <lineage>
        <taxon>Bacteria</taxon>
        <taxon>Bacillati</taxon>
        <taxon>Bacillota</taxon>
        <taxon>Bacilli</taxon>
        <taxon>Bacillales</taxon>
        <taxon>Paenibacillaceae</taxon>
        <taxon>Paenibacillus</taxon>
    </lineage>
</organism>
<dbReference type="EMBL" id="JAGGKG010000004">
    <property type="protein sequence ID" value="MBP1904665.1"/>
    <property type="molecule type" value="Genomic_DNA"/>
</dbReference>
<accession>A0ABS4FQ15</accession>
<sequence>MKKKVLSVLKRGSLALCAALLTVTLTTIASGSAQAAAPTPKQVGLLDAKSNQTFIPVATLSQFPDVTVQWIADQKKIIITQNDKTLTFTVGSKSAQNNEEMITLIEAPFVENGVTYIPVAPLGQAFGYSVVWSNTSSSISIGLGDANVILPVAKKGQFTASSKPITNERKTFKVKSKSFSVQMVTVSLLHPKIQLDVALAGNEIGKVEDLSSIAKRNKAIVAINGTFFDAYTKESFKTPYGYIVQQGERKHYGDNRSIFTFDYNSFANVIHEAEYKEKMEAEQINGAIQAGPRLLVNGKIALDVKNEGFKDPKILTGGGARSALGITKDHKLILITTGGATIPQLAEIMKQAGAYQAMNLDGGASSGLYYNGKYLTSPGRKISNAIIVKYQ</sequence>
<feature type="chain" id="PRO_5047290545" evidence="1">
    <location>
        <begin position="36"/>
        <end position="391"/>
    </location>
</feature>
<feature type="signal peptide" evidence="1">
    <location>
        <begin position="1"/>
        <end position="35"/>
    </location>
</feature>
<dbReference type="InterPro" id="IPR036582">
    <property type="entry name" value="Mao_N_sf"/>
</dbReference>
<evidence type="ECO:0000313" key="3">
    <source>
        <dbReference type="EMBL" id="MBP1904665.1"/>
    </source>
</evidence>
<protein>
    <submittedName>
        <fullName evidence="3">Exopolysaccharide biosynthesis protein</fullName>
    </submittedName>
</protein>
<dbReference type="Proteomes" id="UP001519272">
    <property type="component" value="Unassembled WGS sequence"/>
</dbReference>
<dbReference type="InterPro" id="IPR018711">
    <property type="entry name" value="NAGPA"/>
</dbReference>
<proteinExistence type="predicted"/>
<feature type="domain" description="Rhodanese" evidence="2">
    <location>
        <begin position="322"/>
        <end position="363"/>
    </location>
</feature>
<dbReference type="RefSeq" id="WP_210088332.1">
    <property type="nucleotide sequence ID" value="NZ_JAGGKG010000004.1"/>
</dbReference>
<evidence type="ECO:0000256" key="1">
    <source>
        <dbReference type="SAM" id="SignalP"/>
    </source>
</evidence>
<keyword evidence="4" id="KW-1185">Reference proteome</keyword>
<dbReference type="PROSITE" id="PS50206">
    <property type="entry name" value="RHODANESE_3"/>
    <property type="match status" value="1"/>
</dbReference>
<comment type="caution">
    <text evidence="3">The sequence shown here is derived from an EMBL/GenBank/DDBJ whole genome shotgun (WGS) entry which is preliminary data.</text>
</comment>
<reference evidence="3 4" key="1">
    <citation type="submission" date="2021-03" db="EMBL/GenBank/DDBJ databases">
        <title>Genomic Encyclopedia of Type Strains, Phase IV (KMG-IV): sequencing the most valuable type-strain genomes for metagenomic binning, comparative biology and taxonomic classification.</title>
        <authorList>
            <person name="Goeker M."/>
        </authorList>
    </citation>
    <scope>NUCLEOTIDE SEQUENCE [LARGE SCALE GENOMIC DNA]</scope>
    <source>
        <strain evidence="3 4">DSM 14349</strain>
    </source>
</reference>
<dbReference type="InterPro" id="IPR001763">
    <property type="entry name" value="Rhodanese-like_dom"/>
</dbReference>
<dbReference type="PANTHER" id="PTHR40446:SF2">
    <property type="entry name" value="N-ACETYLGLUCOSAMINE-1-PHOSPHODIESTER ALPHA-N-ACETYLGLUCOSAMINIDASE"/>
    <property type="match status" value="1"/>
</dbReference>
<name>A0ABS4FQ15_9BACL</name>